<dbReference type="EMBL" id="DTFF01000048">
    <property type="protein sequence ID" value="HGI87869.1"/>
    <property type="molecule type" value="Genomic_DNA"/>
</dbReference>
<evidence type="ECO:0000259" key="3">
    <source>
        <dbReference type="Pfam" id="PF13439"/>
    </source>
</evidence>
<evidence type="ECO:0000313" key="4">
    <source>
        <dbReference type="EMBL" id="HGI87869.1"/>
    </source>
</evidence>
<dbReference type="Pfam" id="PF00534">
    <property type="entry name" value="Glycos_transf_1"/>
    <property type="match status" value="1"/>
</dbReference>
<dbReference type="AlphaFoldDB" id="A0A7C4FHG1"/>
<dbReference type="Pfam" id="PF13439">
    <property type="entry name" value="Glyco_transf_4"/>
    <property type="match status" value="1"/>
</dbReference>
<dbReference type="InterPro" id="IPR028098">
    <property type="entry name" value="Glyco_trans_4-like_N"/>
</dbReference>
<reference evidence="4" key="1">
    <citation type="journal article" date="2020" name="mSystems">
        <title>Genome- and Community-Level Interaction Insights into Carbon Utilization and Element Cycling Functions of Hydrothermarchaeota in Hydrothermal Sediment.</title>
        <authorList>
            <person name="Zhou Z."/>
            <person name="Liu Y."/>
            <person name="Xu W."/>
            <person name="Pan J."/>
            <person name="Luo Z.H."/>
            <person name="Li M."/>
        </authorList>
    </citation>
    <scope>NUCLEOTIDE SEQUENCE [LARGE SCALE GENOMIC DNA]</scope>
    <source>
        <strain evidence="4">SpSt-732</strain>
    </source>
</reference>
<sequence length="349" mass="39784">MIIALIRRGYITHLDGVNRFIALLAEGFAKLGHEPIIVSWCYSGVNRARLEEWFKEVHGLDNPLPIYTLRSGPCEGDPRLAIAWDWWSKGSRLLHKEGVEAAVVNEVVPLRFRHKIVVNHGITIRPNRLYLLIVRKLYRGYDKVICVSNKLRDEVRKVLGVDCDVIPLPLKLDLCRPVEHHDRENIVVHIGTRPVKNPWISIEAIKILRTRGHNIKLVVIGPSSSLPKVEGVEYKYAIPEEEKLELICRSKALILPSSYEALPYTTLEATACGTPVVVSSAIPEEAVIDGFNGIRVNSFDPQDYANALERLLLDEELWLRLSKNGLEFVKQFNYIEISKRYINIIHELL</sequence>
<evidence type="ECO:0000259" key="2">
    <source>
        <dbReference type="Pfam" id="PF00534"/>
    </source>
</evidence>
<gene>
    <name evidence="4" type="ORF">ENV14_05740</name>
</gene>
<accession>A0A7C4FHG1</accession>
<feature type="domain" description="Glycosyltransferase subfamily 4-like N-terminal" evidence="3">
    <location>
        <begin position="15"/>
        <end position="169"/>
    </location>
</feature>
<dbReference type="InterPro" id="IPR001296">
    <property type="entry name" value="Glyco_trans_1"/>
</dbReference>
<name>A0A7C4FHG1_9CREN</name>
<feature type="domain" description="Glycosyl transferase family 1" evidence="2">
    <location>
        <begin position="181"/>
        <end position="325"/>
    </location>
</feature>
<dbReference type="PANTHER" id="PTHR46401:SF2">
    <property type="entry name" value="GLYCOSYLTRANSFERASE WBBK-RELATED"/>
    <property type="match status" value="1"/>
</dbReference>
<keyword evidence="1 4" id="KW-0808">Transferase</keyword>
<proteinExistence type="predicted"/>
<dbReference type="PANTHER" id="PTHR46401">
    <property type="entry name" value="GLYCOSYLTRANSFERASE WBBK-RELATED"/>
    <property type="match status" value="1"/>
</dbReference>
<comment type="caution">
    <text evidence="4">The sequence shown here is derived from an EMBL/GenBank/DDBJ whole genome shotgun (WGS) entry which is preliminary data.</text>
</comment>
<dbReference type="GO" id="GO:0016757">
    <property type="term" value="F:glycosyltransferase activity"/>
    <property type="evidence" value="ECO:0007669"/>
    <property type="project" value="InterPro"/>
</dbReference>
<organism evidence="4">
    <name type="scientific">Ignisphaera aggregans</name>
    <dbReference type="NCBI Taxonomy" id="334771"/>
    <lineage>
        <taxon>Archaea</taxon>
        <taxon>Thermoproteota</taxon>
        <taxon>Thermoprotei</taxon>
        <taxon>Desulfurococcales</taxon>
        <taxon>Desulfurococcaceae</taxon>
        <taxon>Ignisphaera</taxon>
    </lineage>
</organism>
<evidence type="ECO:0000256" key="1">
    <source>
        <dbReference type="ARBA" id="ARBA00022679"/>
    </source>
</evidence>
<dbReference type="CDD" id="cd03801">
    <property type="entry name" value="GT4_PimA-like"/>
    <property type="match status" value="1"/>
</dbReference>
<dbReference type="Gene3D" id="3.40.50.2000">
    <property type="entry name" value="Glycogen Phosphorylase B"/>
    <property type="match status" value="2"/>
</dbReference>
<protein>
    <submittedName>
        <fullName evidence="4">Glycosyltransferase</fullName>
    </submittedName>
</protein>
<dbReference type="SUPFAM" id="SSF53756">
    <property type="entry name" value="UDP-Glycosyltransferase/glycogen phosphorylase"/>
    <property type="match status" value="1"/>
</dbReference>